<feature type="compositionally biased region" description="Basic and acidic residues" evidence="4">
    <location>
        <begin position="1"/>
        <end position="18"/>
    </location>
</feature>
<dbReference type="Gene3D" id="1.20.1270.60">
    <property type="entry name" value="Arfaptin homology (AH) domain/BAR domain"/>
    <property type="match status" value="1"/>
</dbReference>
<dbReference type="GO" id="GO:0005737">
    <property type="term" value="C:cytoplasm"/>
    <property type="evidence" value="ECO:0007669"/>
    <property type="project" value="TreeGrafter"/>
</dbReference>
<dbReference type="Pfam" id="PF00620">
    <property type="entry name" value="RhoGAP"/>
    <property type="match status" value="1"/>
</dbReference>
<dbReference type="GO" id="GO:0007165">
    <property type="term" value="P:signal transduction"/>
    <property type="evidence" value="ECO:0007669"/>
    <property type="project" value="InterPro"/>
</dbReference>
<evidence type="ECO:0000256" key="1">
    <source>
        <dbReference type="ARBA" id="ARBA00022468"/>
    </source>
</evidence>
<keyword evidence="2 3" id="KW-0175">Coiled coil</keyword>
<keyword evidence="1" id="KW-0343">GTPase activation</keyword>
<feature type="compositionally biased region" description="Polar residues" evidence="4">
    <location>
        <begin position="19"/>
        <end position="30"/>
    </location>
</feature>
<organism evidence="7 8">
    <name type="scientific">Phycomyces blakesleeanus (strain ATCC 8743b / DSM 1359 / FGSC 10004 / NBRC 33097 / NRRL 1555)</name>
    <dbReference type="NCBI Taxonomy" id="763407"/>
    <lineage>
        <taxon>Eukaryota</taxon>
        <taxon>Fungi</taxon>
        <taxon>Fungi incertae sedis</taxon>
        <taxon>Mucoromycota</taxon>
        <taxon>Mucoromycotina</taxon>
        <taxon>Mucoromycetes</taxon>
        <taxon>Mucorales</taxon>
        <taxon>Phycomycetaceae</taxon>
        <taxon>Phycomyces</taxon>
    </lineage>
</organism>
<dbReference type="AlphaFoldDB" id="A0A167QR67"/>
<feature type="coiled-coil region" evidence="3">
    <location>
        <begin position="161"/>
        <end position="188"/>
    </location>
</feature>
<dbReference type="PROSITE" id="PS50238">
    <property type="entry name" value="RHOGAP"/>
    <property type="match status" value="1"/>
</dbReference>
<dbReference type="SMART" id="SM00324">
    <property type="entry name" value="RhoGAP"/>
    <property type="match status" value="1"/>
</dbReference>
<dbReference type="OrthoDB" id="79452at2759"/>
<dbReference type="InterPro" id="IPR027267">
    <property type="entry name" value="AH/BAR_dom_sf"/>
</dbReference>
<dbReference type="GeneID" id="28995652"/>
<dbReference type="SUPFAM" id="SSF48350">
    <property type="entry name" value="GTPase activation domain, GAP"/>
    <property type="match status" value="1"/>
</dbReference>
<dbReference type="InterPro" id="IPR000198">
    <property type="entry name" value="RhoGAP_dom"/>
</dbReference>
<protein>
    <recommendedName>
        <fullName evidence="9">Rho-GAP domain-containing protein</fullName>
    </recommendedName>
</protein>
<dbReference type="PROSITE" id="PS51741">
    <property type="entry name" value="F_BAR"/>
    <property type="match status" value="1"/>
</dbReference>
<keyword evidence="8" id="KW-1185">Reference proteome</keyword>
<sequence>MTIEEPKLNGHVSTKEAAKSTTNTNDRFENSLESSDAVSQLIDMELGNACLLDKVKQDMQTVKDISFFLKKRALIEEEYGRQMIKLTQTMSETVDKAPLRTGTLSDSWSSYLKVHEKVGENRVRFSQDIVDISDDLLFLHRDTEKERKQIKDLGIKHEKLLGDADIALEKVKQRYDQMSEEWEKAILQKNGETVAVTKKAIFKSNKTQAQLGKIEEEARTKAGIADQAYRHQLKLTNQSRNEYYTVHLPKIITDLKAVGDECCVAMRYQLARYAYRFEQALVSDGMEIDPEDGDGLRSLAEKIDHVGDLNGYIQSCQARVAKVQKLDIPFREYSMSASALQVLNPNPVFGVSLDELMERTGAEVPLIVLKCTAAVELYGLHSTGIYRLSGTNSQILKLKTAFDRGNLDANAVDFNSEEYMCDVNNITSVLKLWFRELPDPLLPRHMYNDFISKAIEIGDERKRVLAFHTLINELSDAHYSTLKHLMCHLNKIQANEEHNRMGISNLATIFGLTLMGNDTDDPRQGSPTEQDNRRLAEMQYNVCVVHTILEYYDLIFE</sequence>
<evidence type="ECO:0000256" key="4">
    <source>
        <dbReference type="SAM" id="MobiDB-lite"/>
    </source>
</evidence>
<dbReference type="Gene3D" id="1.10.555.10">
    <property type="entry name" value="Rho GTPase activation protein"/>
    <property type="match status" value="1"/>
</dbReference>
<feature type="domain" description="F-BAR" evidence="6">
    <location>
        <begin position="33"/>
        <end position="308"/>
    </location>
</feature>
<dbReference type="InterPro" id="IPR001060">
    <property type="entry name" value="FCH_dom"/>
</dbReference>
<dbReference type="InterPro" id="IPR050729">
    <property type="entry name" value="Rho-GAP"/>
</dbReference>
<evidence type="ECO:0000259" key="5">
    <source>
        <dbReference type="PROSITE" id="PS50238"/>
    </source>
</evidence>
<feature type="region of interest" description="Disordered" evidence="4">
    <location>
        <begin position="1"/>
        <end position="30"/>
    </location>
</feature>
<dbReference type="VEuPathDB" id="FungiDB:PHYBLDRAFT_163165"/>
<dbReference type="SMART" id="SM00055">
    <property type="entry name" value="FCH"/>
    <property type="match status" value="1"/>
</dbReference>
<proteinExistence type="predicted"/>
<dbReference type="InParanoid" id="A0A167QR67"/>
<evidence type="ECO:0000259" key="6">
    <source>
        <dbReference type="PROSITE" id="PS51741"/>
    </source>
</evidence>
<dbReference type="SUPFAM" id="SSF103657">
    <property type="entry name" value="BAR/IMD domain-like"/>
    <property type="match status" value="1"/>
</dbReference>
<dbReference type="RefSeq" id="XP_018298157.1">
    <property type="nucleotide sequence ID" value="XM_018434746.1"/>
</dbReference>
<evidence type="ECO:0000313" key="8">
    <source>
        <dbReference type="Proteomes" id="UP000077315"/>
    </source>
</evidence>
<dbReference type="Pfam" id="PF00611">
    <property type="entry name" value="FCH"/>
    <property type="match status" value="1"/>
</dbReference>
<evidence type="ECO:0008006" key="9">
    <source>
        <dbReference type="Google" id="ProtNLM"/>
    </source>
</evidence>
<accession>A0A167QR67</accession>
<evidence type="ECO:0000256" key="2">
    <source>
        <dbReference type="PROSITE-ProRule" id="PRU01077"/>
    </source>
</evidence>
<dbReference type="PANTHER" id="PTHR23176">
    <property type="entry name" value="RHO/RAC/CDC GTPASE-ACTIVATING PROTEIN"/>
    <property type="match status" value="1"/>
</dbReference>
<dbReference type="GO" id="GO:0005096">
    <property type="term" value="F:GTPase activator activity"/>
    <property type="evidence" value="ECO:0007669"/>
    <property type="project" value="UniProtKB-KW"/>
</dbReference>
<dbReference type="InterPro" id="IPR031160">
    <property type="entry name" value="F_BAR_dom"/>
</dbReference>
<dbReference type="Proteomes" id="UP000077315">
    <property type="component" value="Unassembled WGS sequence"/>
</dbReference>
<feature type="domain" description="Rho-GAP" evidence="5">
    <location>
        <begin position="351"/>
        <end position="556"/>
    </location>
</feature>
<gene>
    <name evidence="7" type="ORF">PHYBLDRAFT_163165</name>
</gene>
<name>A0A167QR67_PHYB8</name>
<reference evidence="8" key="1">
    <citation type="submission" date="2015-06" db="EMBL/GenBank/DDBJ databases">
        <title>Expansion of signal transduction pathways in fungi by whole-genome duplication.</title>
        <authorList>
            <consortium name="DOE Joint Genome Institute"/>
            <person name="Corrochano L.M."/>
            <person name="Kuo A."/>
            <person name="Marcet-Houben M."/>
            <person name="Polaino S."/>
            <person name="Salamov A."/>
            <person name="Villalobos J.M."/>
            <person name="Alvarez M.I."/>
            <person name="Avalos J."/>
            <person name="Benito E.P."/>
            <person name="Benoit I."/>
            <person name="Burger G."/>
            <person name="Camino L.P."/>
            <person name="Canovas D."/>
            <person name="Cerda-Olmedo E."/>
            <person name="Cheng J.-F."/>
            <person name="Dominguez A."/>
            <person name="Elias M."/>
            <person name="Eslava A.P."/>
            <person name="Glaser F."/>
            <person name="Grimwood J."/>
            <person name="Gutierrez G."/>
            <person name="Heitman J."/>
            <person name="Henrissat B."/>
            <person name="Iturriaga E.A."/>
            <person name="Lang B.F."/>
            <person name="Lavin J.L."/>
            <person name="Lee S."/>
            <person name="Li W."/>
            <person name="Lindquist E."/>
            <person name="Lopez-Garcia S."/>
            <person name="Luque E.M."/>
            <person name="Marcos A.T."/>
            <person name="Martin J."/>
            <person name="McCluskey K."/>
            <person name="Medina H.R."/>
            <person name="Miralles-Duran A."/>
            <person name="Miyazaki A."/>
            <person name="Munoz-Torres E."/>
            <person name="Oguiza J.A."/>
            <person name="Ohm R."/>
            <person name="Olmedo M."/>
            <person name="Orejas M."/>
            <person name="Ortiz-Castellanos L."/>
            <person name="Pisabarro A.G."/>
            <person name="Rodriguez-Romero J."/>
            <person name="Ruiz-Herrera J."/>
            <person name="Ruiz-Vazquez R."/>
            <person name="Sanz C."/>
            <person name="Schackwitz W."/>
            <person name="Schmutz J."/>
            <person name="Shahriari M."/>
            <person name="Shelest E."/>
            <person name="Silva-Franco F."/>
            <person name="Soanes D."/>
            <person name="Syed K."/>
            <person name="Tagua V.G."/>
            <person name="Talbot N.J."/>
            <person name="Thon M."/>
            <person name="De vries R.P."/>
            <person name="Wiebenga A."/>
            <person name="Yadav J.S."/>
            <person name="Braun E.L."/>
            <person name="Baker S."/>
            <person name="Garre V."/>
            <person name="Horwitz B."/>
            <person name="Torres-Martinez S."/>
            <person name="Idnurm A."/>
            <person name="Herrera-Estrella A."/>
            <person name="Gabaldon T."/>
            <person name="Grigoriev I.V."/>
        </authorList>
    </citation>
    <scope>NUCLEOTIDE SEQUENCE [LARGE SCALE GENOMIC DNA]</scope>
    <source>
        <strain evidence="8">NRRL 1555(-)</strain>
    </source>
</reference>
<evidence type="ECO:0000256" key="3">
    <source>
        <dbReference type="SAM" id="Coils"/>
    </source>
</evidence>
<dbReference type="STRING" id="763407.A0A167QR67"/>
<evidence type="ECO:0000313" key="7">
    <source>
        <dbReference type="EMBL" id="OAD80117.1"/>
    </source>
</evidence>
<dbReference type="EMBL" id="KV440972">
    <property type="protein sequence ID" value="OAD80117.1"/>
    <property type="molecule type" value="Genomic_DNA"/>
</dbReference>
<dbReference type="InterPro" id="IPR008936">
    <property type="entry name" value="Rho_GTPase_activation_prot"/>
</dbReference>
<dbReference type="FunCoup" id="A0A167QR67">
    <property type="interactions" value="292"/>
</dbReference>
<dbReference type="PANTHER" id="PTHR23176:SF128">
    <property type="entry name" value="RHO GTPASE-ACTIVATING PROTEIN RGD1"/>
    <property type="match status" value="1"/>
</dbReference>